<dbReference type="InterPro" id="IPR019734">
    <property type="entry name" value="TPR_rpt"/>
</dbReference>
<dbReference type="Pfam" id="PF13432">
    <property type="entry name" value="TPR_16"/>
    <property type="match status" value="2"/>
</dbReference>
<evidence type="ECO:0000256" key="4">
    <source>
        <dbReference type="SAM" id="Phobius"/>
    </source>
</evidence>
<feature type="transmembrane region" description="Helical" evidence="4">
    <location>
        <begin position="223"/>
        <end position="242"/>
    </location>
</feature>
<comment type="caution">
    <text evidence="5">The sequence shown here is derived from an EMBL/GenBank/DDBJ whole genome shotgun (WGS) entry which is preliminary data.</text>
</comment>
<dbReference type="Gene3D" id="1.25.40.10">
    <property type="entry name" value="Tetratricopeptide repeat domain"/>
    <property type="match status" value="2"/>
</dbReference>
<dbReference type="PANTHER" id="PTHR44227">
    <property type="match status" value="1"/>
</dbReference>
<proteinExistence type="predicted"/>
<gene>
    <name evidence="5" type="ORF">HNR19_002036</name>
</gene>
<feature type="transmembrane region" description="Helical" evidence="4">
    <location>
        <begin position="248"/>
        <end position="269"/>
    </location>
</feature>
<organism evidence="5 6">
    <name type="scientific">Nocardioides thalensis</name>
    <dbReference type="NCBI Taxonomy" id="1914755"/>
    <lineage>
        <taxon>Bacteria</taxon>
        <taxon>Bacillati</taxon>
        <taxon>Actinomycetota</taxon>
        <taxon>Actinomycetes</taxon>
        <taxon>Propionibacteriales</taxon>
        <taxon>Nocardioidaceae</taxon>
        <taxon>Nocardioides</taxon>
    </lineage>
</organism>
<dbReference type="PANTHER" id="PTHR44227:SF3">
    <property type="entry name" value="PROTEIN O-MANNOSYL-TRANSFERASE TMTC4"/>
    <property type="match status" value="1"/>
</dbReference>
<dbReference type="InterPro" id="IPR011990">
    <property type="entry name" value="TPR-like_helical_dom_sf"/>
</dbReference>
<sequence length="342" mass="36993">MSQDHRARQQLPHLIDIGRWHDARARASQILATSPDDADTHGYLAQACLGQGDFRAAFDAANRLVALRPESDWGHRLVAIALDRLGDHRAALRAIQEAVRLAPHNPNAHIQCALIAADVPGELILAHEAARTGVRLAPNEPDAHFALGVVEHRRNAVAEAEAAYERVLELEPDHAAALNNLTTLRGQWNVSKAIRGYAGALNADPQIGVAQENLDSIATSFPLRLWLASVVALIAAAGFNFADDGVSATTRSIGAMLIVGVCAYTLRVVRQVPRSVRRYVVRRSFRGLALWNWFVFGVVFAATMAVAFTSFGEDVGLKILRPVLTGVVISGVVAVVQRSQSQ</sequence>
<evidence type="ECO:0000256" key="3">
    <source>
        <dbReference type="PROSITE-ProRule" id="PRU00339"/>
    </source>
</evidence>
<keyword evidence="1" id="KW-0677">Repeat</keyword>
<dbReference type="SMART" id="SM00028">
    <property type="entry name" value="TPR"/>
    <property type="match status" value="3"/>
</dbReference>
<keyword evidence="4" id="KW-0812">Transmembrane</keyword>
<dbReference type="SUPFAM" id="SSF48452">
    <property type="entry name" value="TPR-like"/>
    <property type="match status" value="1"/>
</dbReference>
<evidence type="ECO:0000313" key="6">
    <source>
        <dbReference type="Proteomes" id="UP000530424"/>
    </source>
</evidence>
<name>A0A853C448_9ACTN</name>
<evidence type="ECO:0000256" key="1">
    <source>
        <dbReference type="ARBA" id="ARBA00022737"/>
    </source>
</evidence>
<dbReference type="AlphaFoldDB" id="A0A853C448"/>
<keyword evidence="4" id="KW-0472">Membrane</keyword>
<protein>
    <submittedName>
        <fullName evidence="5">Tetratricopeptide (TPR) repeat protein</fullName>
    </submittedName>
</protein>
<evidence type="ECO:0000313" key="5">
    <source>
        <dbReference type="EMBL" id="NYJ01338.1"/>
    </source>
</evidence>
<feature type="transmembrane region" description="Helical" evidence="4">
    <location>
        <begin position="290"/>
        <end position="311"/>
    </location>
</feature>
<dbReference type="Proteomes" id="UP000530424">
    <property type="component" value="Unassembled WGS sequence"/>
</dbReference>
<dbReference type="RefSeq" id="WP_179667835.1">
    <property type="nucleotide sequence ID" value="NZ_JACCFP010000001.1"/>
</dbReference>
<evidence type="ECO:0000256" key="2">
    <source>
        <dbReference type="ARBA" id="ARBA00022803"/>
    </source>
</evidence>
<dbReference type="EMBL" id="JACCFP010000001">
    <property type="protein sequence ID" value="NYJ01338.1"/>
    <property type="molecule type" value="Genomic_DNA"/>
</dbReference>
<feature type="transmembrane region" description="Helical" evidence="4">
    <location>
        <begin position="317"/>
        <end position="336"/>
    </location>
</feature>
<keyword evidence="4" id="KW-1133">Transmembrane helix</keyword>
<dbReference type="InterPro" id="IPR052346">
    <property type="entry name" value="O-mannosyl-transferase_TMTC"/>
</dbReference>
<accession>A0A853C448</accession>
<dbReference type="PROSITE" id="PS50005">
    <property type="entry name" value="TPR"/>
    <property type="match status" value="1"/>
</dbReference>
<keyword evidence="2 3" id="KW-0802">TPR repeat</keyword>
<reference evidence="5 6" key="1">
    <citation type="submission" date="2020-07" db="EMBL/GenBank/DDBJ databases">
        <title>Sequencing the genomes of 1000 actinobacteria strains.</title>
        <authorList>
            <person name="Klenk H.-P."/>
        </authorList>
    </citation>
    <scope>NUCLEOTIDE SEQUENCE [LARGE SCALE GENOMIC DNA]</scope>
    <source>
        <strain evidence="5 6">DSM 103833</strain>
    </source>
</reference>
<keyword evidence="6" id="KW-1185">Reference proteome</keyword>
<feature type="repeat" description="TPR" evidence="3">
    <location>
        <begin position="141"/>
        <end position="174"/>
    </location>
</feature>